<feature type="binding site" evidence="9">
    <location>
        <position position="70"/>
    </location>
    <ligand>
        <name>Mg(2+)</name>
        <dbReference type="ChEBI" id="CHEBI:18420"/>
        <label>1</label>
        <note>catalytic</note>
    </ligand>
</feature>
<comment type="similarity">
    <text evidence="3 10">Belongs to the inositol monophosphatase superfamily.</text>
</comment>
<organism evidence="11 12">
    <name type="scientific">Caenispirillum salinarum AK4</name>
    <dbReference type="NCBI Taxonomy" id="1238182"/>
    <lineage>
        <taxon>Bacteria</taxon>
        <taxon>Pseudomonadati</taxon>
        <taxon>Pseudomonadota</taxon>
        <taxon>Alphaproteobacteria</taxon>
        <taxon>Rhodospirillales</taxon>
        <taxon>Novispirillaceae</taxon>
        <taxon>Caenispirillum</taxon>
    </lineage>
</organism>
<dbReference type="EMBL" id="ANHY01000006">
    <property type="protein sequence ID" value="EKV31430.1"/>
    <property type="molecule type" value="Genomic_DNA"/>
</dbReference>
<evidence type="ECO:0000256" key="7">
    <source>
        <dbReference type="ARBA" id="ARBA00022801"/>
    </source>
</evidence>
<evidence type="ECO:0000313" key="11">
    <source>
        <dbReference type="EMBL" id="EKV31430.1"/>
    </source>
</evidence>
<dbReference type="CDD" id="cd01639">
    <property type="entry name" value="IMPase"/>
    <property type="match status" value="1"/>
</dbReference>
<keyword evidence="7 10" id="KW-0378">Hydrolase</keyword>
<comment type="catalytic activity">
    <reaction evidence="1 10">
        <text>a myo-inositol phosphate + H2O = myo-inositol + phosphate</text>
        <dbReference type="Rhea" id="RHEA:24056"/>
        <dbReference type="ChEBI" id="CHEBI:15377"/>
        <dbReference type="ChEBI" id="CHEBI:17268"/>
        <dbReference type="ChEBI" id="CHEBI:43474"/>
        <dbReference type="ChEBI" id="CHEBI:84139"/>
        <dbReference type="EC" id="3.1.3.25"/>
    </reaction>
</comment>
<dbReference type="Pfam" id="PF00459">
    <property type="entry name" value="Inositol_P"/>
    <property type="match status" value="1"/>
</dbReference>
<dbReference type="PRINTS" id="PR01959">
    <property type="entry name" value="SBIMPHPHTASE"/>
</dbReference>
<dbReference type="PATRIC" id="fig|1238182.3.peg.1466"/>
<evidence type="ECO:0000256" key="4">
    <source>
        <dbReference type="ARBA" id="ARBA00013106"/>
    </source>
</evidence>
<dbReference type="GO" id="GO:0046872">
    <property type="term" value="F:metal ion binding"/>
    <property type="evidence" value="ECO:0007669"/>
    <property type="project" value="UniProtKB-KW"/>
</dbReference>
<evidence type="ECO:0000313" key="12">
    <source>
        <dbReference type="Proteomes" id="UP000009881"/>
    </source>
</evidence>
<evidence type="ECO:0000256" key="1">
    <source>
        <dbReference type="ARBA" id="ARBA00001033"/>
    </source>
</evidence>
<dbReference type="Proteomes" id="UP000009881">
    <property type="component" value="Unassembled WGS sequence"/>
</dbReference>
<dbReference type="AlphaFoldDB" id="K9GZK7"/>
<dbReference type="InterPro" id="IPR000760">
    <property type="entry name" value="Inositol_monophosphatase-like"/>
</dbReference>
<dbReference type="GO" id="GO:0006020">
    <property type="term" value="P:inositol metabolic process"/>
    <property type="evidence" value="ECO:0007669"/>
    <property type="project" value="TreeGrafter"/>
</dbReference>
<keyword evidence="8 9" id="KW-0460">Magnesium</keyword>
<protein>
    <recommendedName>
        <fullName evidence="5 10">Inositol-1-monophosphatase</fullName>
        <ecNumber evidence="4 10">3.1.3.25</ecNumber>
    </recommendedName>
</protein>
<dbReference type="FunFam" id="3.30.540.10:FF:000003">
    <property type="entry name" value="Inositol-1-monophosphatase"/>
    <property type="match status" value="1"/>
</dbReference>
<dbReference type="InterPro" id="IPR020583">
    <property type="entry name" value="Inositol_monoP_metal-BS"/>
</dbReference>
<dbReference type="eggNOG" id="COG0483">
    <property type="taxonomic scope" value="Bacteria"/>
</dbReference>
<dbReference type="SUPFAM" id="SSF56655">
    <property type="entry name" value="Carbohydrate phosphatase"/>
    <property type="match status" value="1"/>
</dbReference>
<dbReference type="GO" id="GO:0007165">
    <property type="term" value="P:signal transduction"/>
    <property type="evidence" value="ECO:0007669"/>
    <property type="project" value="TreeGrafter"/>
</dbReference>
<sequence>MALRSANLNVMVNAAKKAGRAMARDFGEVEQLQVSVKGPSDFVTAADVKAEKLLKAELTKARPGWGFLGEETGEQKPDEFSDHRWIVDPIDGTTNFVHGIPHFAISIGLERAGEVIAGVIYNPVTDDLFWGEKGAGAFHNDRRLRVAGRQRLDQAVIGTGIPHLGRGEHGAYLRELAHVMTSTAGVRRFGAASLDLAYVAAGRYDGFWEHGLKPWDVAAGILLIKEAGGFVEDLNGKANPLFSGNLVAANEKLITPLRDMLRKANA</sequence>
<dbReference type="InterPro" id="IPR022337">
    <property type="entry name" value="Inositol_monophosphatase_SuhB"/>
</dbReference>
<keyword evidence="6 9" id="KW-0479">Metal-binding</keyword>
<dbReference type="PRINTS" id="PR00377">
    <property type="entry name" value="IMPHPHTASES"/>
</dbReference>
<dbReference type="EC" id="3.1.3.25" evidence="4 10"/>
<evidence type="ECO:0000256" key="5">
    <source>
        <dbReference type="ARBA" id="ARBA00019784"/>
    </source>
</evidence>
<dbReference type="PROSITE" id="PS00630">
    <property type="entry name" value="IMP_2"/>
    <property type="match status" value="1"/>
</dbReference>
<name>K9GZK7_9PROT</name>
<keyword evidence="12" id="KW-1185">Reference proteome</keyword>
<dbReference type="InterPro" id="IPR020550">
    <property type="entry name" value="Inositol_monophosphatase_CS"/>
</dbReference>
<evidence type="ECO:0000256" key="6">
    <source>
        <dbReference type="ARBA" id="ARBA00022723"/>
    </source>
</evidence>
<dbReference type="Gene3D" id="3.40.190.80">
    <property type="match status" value="1"/>
</dbReference>
<dbReference type="Gene3D" id="3.30.540.10">
    <property type="entry name" value="Fructose-1,6-Bisphosphatase, subunit A, domain 1"/>
    <property type="match status" value="1"/>
</dbReference>
<dbReference type="GO" id="GO:0008934">
    <property type="term" value="F:inositol monophosphate 1-phosphatase activity"/>
    <property type="evidence" value="ECO:0007669"/>
    <property type="project" value="InterPro"/>
</dbReference>
<feature type="binding site" evidence="9">
    <location>
        <position position="90"/>
    </location>
    <ligand>
        <name>Mg(2+)</name>
        <dbReference type="ChEBI" id="CHEBI:18420"/>
        <label>2</label>
    </ligand>
</feature>
<comment type="cofactor">
    <cofactor evidence="2 9 10">
        <name>Mg(2+)</name>
        <dbReference type="ChEBI" id="CHEBI:18420"/>
    </cofactor>
</comment>
<evidence type="ECO:0000256" key="8">
    <source>
        <dbReference type="ARBA" id="ARBA00022842"/>
    </source>
</evidence>
<feature type="binding site" evidence="9">
    <location>
        <position position="88"/>
    </location>
    <ligand>
        <name>Mg(2+)</name>
        <dbReference type="ChEBI" id="CHEBI:18420"/>
        <label>1</label>
        <note>catalytic</note>
    </ligand>
</feature>
<gene>
    <name evidence="11" type="ORF">C882_3803</name>
</gene>
<reference evidence="11 12" key="1">
    <citation type="journal article" date="2013" name="Genome Announc.">
        <title>Draft Genome Sequence of an Alphaproteobacterium, Caenispirillum salinarum AK4(T), Isolated from a Solar Saltern.</title>
        <authorList>
            <person name="Khatri I."/>
            <person name="Singh A."/>
            <person name="Korpole S."/>
            <person name="Pinnaka A.K."/>
            <person name="Subramanian S."/>
        </authorList>
    </citation>
    <scope>NUCLEOTIDE SEQUENCE [LARGE SCALE GENOMIC DNA]</scope>
    <source>
        <strain evidence="11 12">AK4</strain>
    </source>
</reference>
<dbReference type="PANTHER" id="PTHR20854:SF4">
    <property type="entry name" value="INOSITOL-1-MONOPHOSPHATASE-RELATED"/>
    <property type="match status" value="1"/>
</dbReference>
<dbReference type="GO" id="GO:0046854">
    <property type="term" value="P:phosphatidylinositol phosphate biosynthetic process"/>
    <property type="evidence" value="ECO:0007669"/>
    <property type="project" value="InterPro"/>
</dbReference>
<accession>K9GZK7</accession>
<evidence type="ECO:0000256" key="3">
    <source>
        <dbReference type="ARBA" id="ARBA00009759"/>
    </source>
</evidence>
<dbReference type="PANTHER" id="PTHR20854">
    <property type="entry name" value="INOSITOL MONOPHOSPHATASE"/>
    <property type="match status" value="1"/>
</dbReference>
<evidence type="ECO:0000256" key="9">
    <source>
        <dbReference type="PIRSR" id="PIRSR600760-2"/>
    </source>
</evidence>
<feature type="binding site" evidence="9">
    <location>
        <position position="216"/>
    </location>
    <ligand>
        <name>Mg(2+)</name>
        <dbReference type="ChEBI" id="CHEBI:18420"/>
        <label>1</label>
        <note>catalytic</note>
    </ligand>
</feature>
<feature type="binding site" evidence="9">
    <location>
        <position position="91"/>
    </location>
    <ligand>
        <name>Mg(2+)</name>
        <dbReference type="ChEBI" id="CHEBI:18420"/>
        <label>1</label>
        <note>catalytic</note>
    </ligand>
</feature>
<dbReference type="PROSITE" id="PS00629">
    <property type="entry name" value="IMP_1"/>
    <property type="match status" value="1"/>
</dbReference>
<dbReference type="RefSeq" id="WP_009539911.1">
    <property type="nucleotide sequence ID" value="NZ_ANHY01000006.1"/>
</dbReference>
<evidence type="ECO:0000256" key="2">
    <source>
        <dbReference type="ARBA" id="ARBA00001946"/>
    </source>
</evidence>
<proteinExistence type="inferred from homology"/>
<evidence type="ECO:0000256" key="10">
    <source>
        <dbReference type="RuleBase" id="RU364068"/>
    </source>
</evidence>
<dbReference type="STRING" id="1238182.C882_3803"/>
<dbReference type="OrthoDB" id="9785695at2"/>
<dbReference type="InterPro" id="IPR033942">
    <property type="entry name" value="IMPase"/>
</dbReference>
<comment type="caution">
    <text evidence="11">The sequence shown here is derived from an EMBL/GenBank/DDBJ whole genome shotgun (WGS) entry which is preliminary data.</text>
</comment>